<dbReference type="Proteomes" id="UP000663193">
    <property type="component" value="Chromosome 9"/>
</dbReference>
<dbReference type="EMBL" id="CP069031">
    <property type="protein sequence ID" value="QRC98794.1"/>
    <property type="molecule type" value="Genomic_DNA"/>
</dbReference>
<sequence length="409" mass="46512">MSAVKRYQEEHDLPRDKGARLKRILDILSQYLLCATALPERAPDDDFAMIMLLLKKLQEKPDLPSHMNERLKSFIYVLDNRPSTWIIDLAKIMMSMEGTLDNMRKSFRRLQGNPNWYDGTVDLTTPSETMLASKWTKLRQQLNEAVGLSEDKVLPPGHLSAHLAQACESVIGVRFSDLNLPDWVGGLKLGRPGLHTAHWVMSVVLFTSVFSIREAVRDAESWRVANHILDSFEQSGEDGFEAANIGRRIGLKVQYEGEQYRNTEMKTEVTELSTTLQKSWEALYPGTEITLAMMGCGQVLHGMIDLRQKLVVSSRDYKIIRFRPGTKYDPTWMEAEMAAWQPVVDQPTEDREVCMCLWPALVHHPSDSKKRKSATDNTFLHFMGKDSSFEGSDLVVIKRAVVLLDSPDE</sequence>
<reference evidence="2" key="1">
    <citation type="journal article" date="2021" name="BMC Genomics">
        <title>Chromosome-level genome assembly and manually-curated proteome of model necrotroph Parastagonospora nodorum Sn15 reveals a genome-wide trove of candidate effector homologs, and redundancy of virulence-related functions within an accessory chromosome.</title>
        <authorList>
            <person name="Bertazzoni S."/>
            <person name="Jones D.A.B."/>
            <person name="Phan H.T."/>
            <person name="Tan K.-C."/>
            <person name="Hane J.K."/>
        </authorList>
    </citation>
    <scope>NUCLEOTIDE SEQUENCE [LARGE SCALE GENOMIC DNA]</scope>
    <source>
        <strain evidence="2">SN15 / ATCC MYA-4574 / FGSC 10173)</strain>
    </source>
</reference>
<dbReference type="OrthoDB" id="3789882at2759"/>
<dbReference type="VEuPathDB" id="FungiDB:JI435_061680"/>
<keyword evidence="2" id="KW-1185">Reference proteome</keyword>
<evidence type="ECO:0000313" key="1">
    <source>
        <dbReference type="EMBL" id="QRC98794.1"/>
    </source>
</evidence>
<gene>
    <name evidence="1" type="ORF">JI435_061680</name>
</gene>
<protein>
    <submittedName>
        <fullName evidence="1">Uncharacterized protein</fullName>
    </submittedName>
</protein>
<evidence type="ECO:0000313" key="2">
    <source>
        <dbReference type="Proteomes" id="UP000663193"/>
    </source>
</evidence>
<dbReference type="AlphaFoldDB" id="A0A7U2F9B2"/>
<accession>A0A7U2F9B2</accession>
<organism evidence="1 2">
    <name type="scientific">Phaeosphaeria nodorum (strain SN15 / ATCC MYA-4574 / FGSC 10173)</name>
    <name type="common">Glume blotch fungus</name>
    <name type="synonym">Parastagonospora nodorum</name>
    <dbReference type="NCBI Taxonomy" id="321614"/>
    <lineage>
        <taxon>Eukaryota</taxon>
        <taxon>Fungi</taxon>
        <taxon>Dikarya</taxon>
        <taxon>Ascomycota</taxon>
        <taxon>Pezizomycotina</taxon>
        <taxon>Dothideomycetes</taxon>
        <taxon>Pleosporomycetidae</taxon>
        <taxon>Pleosporales</taxon>
        <taxon>Pleosporineae</taxon>
        <taxon>Phaeosphaeriaceae</taxon>
        <taxon>Parastagonospora</taxon>
    </lineage>
</organism>
<name>A0A7U2F9B2_PHANO</name>
<proteinExistence type="predicted"/>